<sequence>MGVKLTMDRYDSFDKSQFYLQLVKNPNQKLNLTIKYLAVINV</sequence>
<evidence type="ECO:0000313" key="1">
    <source>
        <dbReference type="EMBL" id="EIE92334.1"/>
    </source>
</evidence>
<evidence type="ECO:0000313" key="2">
    <source>
        <dbReference type="Proteomes" id="UP000009138"/>
    </source>
</evidence>
<accession>I1CV54</accession>
<dbReference type="EMBL" id="CH476757">
    <property type="protein sequence ID" value="EIE92334.1"/>
    <property type="molecule type" value="Genomic_DNA"/>
</dbReference>
<dbReference type="GeneID" id="93624170"/>
<name>I1CV54_RHIO9</name>
<dbReference type="Proteomes" id="UP000009138">
    <property type="component" value="Unassembled WGS sequence"/>
</dbReference>
<gene>
    <name evidence="1" type="ORF">RO3G_17205</name>
</gene>
<reference evidence="1 2" key="1">
    <citation type="journal article" date="2009" name="PLoS Genet.">
        <title>Genomic analysis of the basal lineage fungus Rhizopus oryzae reveals a whole-genome duplication.</title>
        <authorList>
            <person name="Ma L.-J."/>
            <person name="Ibrahim A.S."/>
            <person name="Skory C."/>
            <person name="Grabherr M.G."/>
            <person name="Burger G."/>
            <person name="Butler M."/>
            <person name="Elias M."/>
            <person name="Idnurm A."/>
            <person name="Lang B.F."/>
            <person name="Sone T."/>
            <person name="Abe A."/>
            <person name="Calvo S.E."/>
            <person name="Corrochano L.M."/>
            <person name="Engels R."/>
            <person name="Fu J."/>
            <person name="Hansberg W."/>
            <person name="Kim J.-M."/>
            <person name="Kodira C.D."/>
            <person name="Koehrsen M.J."/>
            <person name="Liu B."/>
            <person name="Miranda-Saavedra D."/>
            <person name="O'Leary S."/>
            <person name="Ortiz-Castellanos L."/>
            <person name="Poulter R."/>
            <person name="Rodriguez-Romero J."/>
            <person name="Ruiz-Herrera J."/>
            <person name="Shen Y.-Q."/>
            <person name="Zeng Q."/>
            <person name="Galagan J."/>
            <person name="Birren B.W."/>
            <person name="Cuomo C.A."/>
            <person name="Wickes B.L."/>
        </authorList>
    </citation>
    <scope>NUCLEOTIDE SEQUENCE [LARGE SCALE GENOMIC DNA]</scope>
    <source>
        <strain evidence="2">RA 99-880 / ATCC MYA-4621 / FGSC 9543 / NRRL 43880</strain>
    </source>
</reference>
<dbReference type="InParanoid" id="I1CV54"/>
<dbReference type="RefSeq" id="XP_067527730.1">
    <property type="nucleotide sequence ID" value="XM_067671789.1"/>
</dbReference>
<protein>
    <submittedName>
        <fullName evidence="1">Uncharacterized protein</fullName>
    </submittedName>
</protein>
<dbReference type="AlphaFoldDB" id="I1CV54"/>
<proteinExistence type="predicted"/>
<organism evidence="1 2">
    <name type="scientific">Rhizopus delemar (strain RA 99-880 / ATCC MYA-4621 / FGSC 9543 / NRRL 43880)</name>
    <name type="common">Mucormycosis agent</name>
    <name type="synonym">Rhizopus arrhizus var. delemar</name>
    <dbReference type="NCBI Taxonomy" id="246409"/>
    <lineage>
        <taxon>Eukaryota</taxon>
        <taxon>Fungi</taxon>
        <taxon>Fungi incertae sedis</taxon>
        <taxon>Mucoromycota</taxon>
        <taxon>Mucoromycotina</taxon>
        <taxon>Mucoromycetes</taxon>
        <taxon>Mucorales</taxon>
        <taxon>Mucorineae</taxon>
        <taxon>Rhizopodaceae</taxon>
        <taxon>Rhizopus</taxon>
    </lineage>
</organism>
<dbReference type="VEuPathDB" id="FungiDB:RO3G_17205"/>
<keyword evidence="2" id="KW-1185">Reference proteome</keyword>